<feature type="transmembrane region" description="Helical" evidence="1">
    <location>
        <begin position="33"/>
        <end position="50"/>
    </location>
</feature>
<gene>
    <name evidence="2" type="ORF">JRO89_XS03G0027300</name>
</gene>
<proteinExistence type="predicted"/>
<evidence type="ECO:0000256" key="1">
    <source>
        <dbReference type="SAM" id="Phobius"/>
    </source>
</evidence>
<protein>
    <submittedName>
        <fullName evidence="2">Uncharacterized protein</fullName>
    </submittedName>
</protein>
<organism evidence="2 3">
    <name type="scientific">Xanthoceras sorbifolium</name>
    <dbReference type="NCBI Taxonomy" id="99658"/>
    <lineage>
        <taxon>Eukaryota</taxon>
        <taxon>Viridiplantae</taxon>
        <taxon>Streptophyta</taxon>
        <taxon>Embryophyta</taxon>
        <taxon>Tracheophyta</taxon>
        <taxon>Spermatophyta</taxon>
        <taxon>Magnoliopsida</taxon>
        <taxon>eudicotyledons</taxon>
        <taxon>Gunneridae</taxon>
        <taxon>Pentapetalae</taxon>
        <taxon>rosids</taxon>
        <taxon>malvids</taxon>
        <taxon>Sapindales</taxon>
        <taxon>Sapindaceae</taxon>
        <taxon>Xanthoceroideae</taxon>
        <taxon>Xanthoceras</taxon>
    </lineage>
</organism>
<feature type="transmembrane region" description="Helical" evidence="1">
    <location>
        <begin position="96"/>
        <end position="118"/>
    </location>
</feature>
<keyword evidence="1" id="KW-1133">Transmembrane helix</keyword>
<dbReference type="Proteomes" id="UP000827721">
    <property type="component" value="Unassembled WGS sequence"/>
</dbReference>
<keyword evidence="1" id="KW-0472">Membrane</keyword>
<keyword evidence="3" id="KW-1185">Reference proteome</keyword>
<comment type="caution">
    <text evidence="2">The sequence shown here is derived from an EMBL/GenBank/DDBJ whole genome shotgun (WGS) entry which is preliminary data.</text>
</comment>
<evidence type="ECO:0000313" key="2">
    <source>
        <dbReference type="EMBL" id="KAH7572873.1"/>
    </source>
</evidence>
<keyword evidence="1" id="KW-0812">Transmembrane</keyword>
<sequence>MDFERKKMVSQVHEVDASCVSPEFNSSQGIETWLIKATLILSLLIALALLSLHQPSGNGKSLVFDAFVICIIFSFTASFSWLLMGNKPKLATFSRCYSIMSMIFMASALSILACSLFSENFRKQTLAGSLKRPGDPGQSIYFMNAEAKAGKQAIQANPVTHNIMSSFNSMPMIAKNPYAVKTNPVPVTILALTPVFLPHRSIANKQDRKPMTLKAAAEQNRIFAFCEKLVLPLVRIVSIVRAVWDVIARNVSVSLGRLKRGFSSTLVLYGDHCVVLKLKTTELWK</sequence>
<feature type="transmembrane region" description="Helical" evidence="1">
    <location>
        <begin position="62"/>
        <end position="84"/>
    </location>
</feature>
<evidence type="ECO:0000313" key="3">
    <source>
        <dbReference type="Proteomes" id="UP000827721"/>
    </source>
</evidence>
<name>A0ABQ8I8J2_9ROSI</name>
<accession>A0ABQ8I8J2</accession>
<reference evidence="2 3" key="1">
    <citation type="submission" date="2021-02" db="EMBL/GenBank/DDBJ databases">
        <title>Plant Genome Project.</title>
        <authorList>
            <person name="Zhang R.-G."/>
        </authorList>
    </citation>
    <scope>NUCLEOTIDE SEQUENCE [LARGE SCALE GENOMIC DNA]</scope>
    <source>
        <tissue evidence="2">Leaves</tissue>
    </source>
</reference>
<dbReference type="EMBL" id="JAFEMO010000003">
    <property type="protein sequence ID" value="KAH7572873.1"/>
    <property type="molecule type" value="Genomic_DNA"/>
</dbReference>